<evidence type="ECO:0000256" key="4">
    <source>
        <dbReference type="ARBA" id="ARBA00022806"/>
    </source>
</evidence>
<comment type="similarity">
    <text evidence="1">Belongs to the helicase family. RecQ subfamily.</text>
</comment>
<keyword evidence="5" id="KW-0067">ATP-binding</keyword>
<name>A0A397JBY1_9GLOM</name>
<dbReference type="Gene3D" id="3.40.50.300">
    <property type="entry name" value="P-loop containing nucleotide triphosphate hydrolases"/>
    <property type="match status" value="2"/>
</dbReference>
<dbReference type="STRING" id="1348612.A0A397JBY1"/>
<feature type="domain" description="Helicase ATP-binding" evidence="10">
    <location>
        <begin position="433"/>
        <end position="606"/>
    </location>
</feature>
<dbReference type="GO" id="GO:0000724">
    <property type="term" value="P:double-strand break repair via homologous recombination"/>
    <property type="evidence" value="ECO:0007669"/>
    <property type="project" value="TreeGrafter"/>
</dbReference>
<dbReference type="GO" id="GO:0005737">
    <property type="term" value="C:cytoplasm"/>
    <property type="evidence" value="ECO:0007669"/>
    <property type="project" value="TreeGrafter"/>
</dbReference>
<keyword evidence="7" id="KW-0413">Isomerase</keyword>
<keyword evidence="4" id="KW-0347">Helicase</keyword>
<evidence type="ECO:0000313" key="13">
    <source>
        <dbReference type="Proteomes" id="UP000266861"/>
    </source>
</evidence>
<dbReference type="InterPro" id="IPR036388">
    <property type="entry name" value="WH-like_DNA-bd_sf"/>
</dbReference>
<sequence>MALACTGITAQMCKASYHNYQEISFEKILFSAELSTEVALCDVINHYKEKGKNVLLVSFDCSWFHVRNAHQASGEMIYDGTDVKRYPRKPVISFYVVEKPRKIKDGNNEKIIKEGNFDLSSCQMEHAILIGLLGKLTPVLEKYDMLLNVTIDGDLDLNKTLGNVAVVNQIFADLKHVTKNIRKNLSIKKSHNKNCFIQEKDIRHIQTKEPTLKSYSLQQRQNFKSMLETVFRLPINQGIGTITRTSQNEAFNRVKLVYLDKKIDYWKSYSVRHSLAILHNNEGICEMVNIVCTAYNATLSNQDLENISKIETERNQQHLDTIDWSQELIPYGKKTQYNIDTNQFYPSFGLLIPDFDETTKCIACHAFPKCTAKNLCRICRFYIENRIWNQIIDKNYNFQIEKPTNISFETMCKSALHGIYQYSEFRNRQLEAIQKFIQNNDTIIIKQTGGGKSLCYTLASLLSKGITIVFSPLKALIDDQVIELIKIGVPCDGLYASTEQPAIYQKKVFEEIACGMIRILFTTPEKFQLNIGFRSMLQKYGISNSIRFIINETHCILNQENFCKSWAYLKNLKKFFPNAPILLLTATCQVNDLQEIITKLNINYQQVSLIHDTFFETNNIIYEVKKKKENREKFLENIINIYNEIEIGKCIIYYSSIKSCEDIFIKLQTKISNKIIALYHSELSSKQKSNILLNWKSGKLRIMVATTAFGMGINVSDVRVVIHAGIPMSILQESRHADEQPSFNTTESNEDMESIKRIKYLSQAKQKIRKILFYCSSIYQCRKKAIIEYFAWPEDSIPTRVPQKRSESRIGSGLHSKQKIRKILFYCSSIYQCRKKAIIEYFAWPEDSIPTRVPQKRSESRIGSGLHYVERILEIIKSITSEKQQVTRNNIIDIFRQSQAKEVKNQFGELPVYLKNYSRKLKTKEDSFLLLDDMILRNLVIEDIILTKLPTTQILTCSIFILGITDEAFLKVKSEK</sequence>
<evidence type="ECO:0000259" key="11">
    <source>
        <dbReference type="PROSITE" id="PS51194"/>
    </source>
</evidence>
<dbReference type="InterPro" id="IPR001650">
    <property type="entry name" value="Helicase_C-like"/>
</dbReference>
<keyword evidence="6" id="KW-0238">DNA-binding</keyword>
<dbReference type="GO" id="GO:0043138">
    <property type="term" value="F:3'-5' DNA helicase activity"/>
    <property type="evidence" value="ECO:0007669"/>
    <property type="project" value="UniProtKB-EC"/>
</dbReference>
<dbReference type="SMART" id="SM00487">
    <property type="entry name" value="DEXDc"/>
    <property type="match status" value="1"/>
</dbReference>
<dbReference type="InterPro" id="IPR027417">
    <property type="entry name" value="P-loop_NTPase"/>
</dbReference>
<evidence type="ECO:0000256" key="9">
    <source>
        <dbReference type="ARBA" id="ARBA00034808"/>
    </source>
</evidence>
<dbReference type="GO" id="GO:0005524">
    <property type="term" value="F:ATP binding"/>
    <property type="evidence" value="ECO:0007669"/>
    <property type="project" value="UniProtKB-KW"/>
</dbReference>
<dbReference type="InterPro" id="IPR014001">
    <property type="entry name" value="Helicase_ATP-bd"/>
</dbReference>
<keyword evidence="13" id="KW-1185">Reference proteome</keyword>
<evidence type="ECO:0000313" key="12">
    <source>
        <dbReference type="EMBL" id="RHZ84328.1"/>
    </source>
</evidence>
<dbReference type="Pfam" id="PF00270">
    <property type="entry name" value="DEAD"/>
    <property type="match status" value="1"/>
</dbReference>
<dbReference type="Proteomes" id="UP000266861">
    <property type="component" value="Unassembled WGS sequence"/>
</dbReference>
<dbReference type="NCBIfam" id="TIGR00614">
    <property type="entry name" value="recQ_fam"/>
    <property type="match status" value="1"/>
</dbReference>
<dbReference type="PANTHER" id="PTHR13710:SF105">
    <property type="entry name" value="ATP-DEPENDENT DNA HELICASE Q1"/>
    <property type="match status" value="1"/>
</dbReference>
<evidence type="ECO:0000256" key="1">
    <source>
        <dbReference type="ARBA" id="ARBA00005446"/>
    </source>
</evidence>
<evidence type="ECO:0000256" key="6">
    <source>
        <dbReference type="ARBA" id="ARBA00023125"/>
    </source>
</evidence>
<feature type="domain" description="Helicase C-terminal" evidence="11">
    <location>
        <begin position="637"/>
        <end position="808"/>
    </location>
</feature>
<evidence type="ECO:0000256" key="3">
    <source>
        <dbReference type="ARBA" id="ARBA00022801"/>
    </source>
</evidence>
<dbReference type="PROSITE" id="PS51194">
    <property type="entry name" value="HELICASE_CTER"/>
    <property type="match status" value="1"/>
</dbReference>
<dbReference type="AlphaFoldDB" id="A0A397JBY1"/>
<dbReference type="OrthoDB" id="10261556at2759"/>
<keyword evidence="3" id="KW-0378">Hydrolase</keyword>
<accession>A0A397JBY1</accession>
<dbReference type="Pfam" id="PF00271">
    <property type="entry name" value="Helicase_C"/>
    <property type="match status" value="1"/>
</dbReference>
<dbReference type="PROSITE" id="PS51192">
    <property type="entry name" value="HELICASE_ATP_BIND_1"/>
    <property type="match status" value="1"/>
</dbReference>
<dbReference type="GO" id="GO:0005694">
    <property type="term" value="C:chromosome"/>
    <property type="evidence" value="ECO:0007669"/>
    <property type="project" value="TreeGrafter"/>
</dbReference>
<dbReference type="GO" id="GO:0003677">
    <property type="term" value="F:DNA binding"/>
    <property type="evidence" value="ECO:0007669"/>
    <property type="project" value="UniProtKB-KW"/>
</dbReference>
<dbReference type="SUPFAM" id="SSF52540">
    <property type="entry name" value="P-loop containing nucleoside triphosphate hydrolases"/>
    <property type="match status" value="1"/>
</dbReference>
<comment type="catalytic activity">
    <reaction evidence="8">
        <text>Couples ATP hydrolysis with the unwinding of duplex DNA by translocating in the 3'-5' direction.</text>
        <dbReference type="EC" id="5.6.2.4"/>
    </reaction>
</comment>
<comment type="caution">
    <text evidence="12">The sequence shown here is derived from an EMBL/GenBank/DDBJ whole genome shotgun (WGS) entry which is preliminary data.</text>
</comment>
<dbReference type="EMBL" id="PQFF01000079">
    <property type="protein sequence ID" value="RHZ84328.1"/>
    <property type="molecule type" value="Genomic_DNA"/>
</dbReference>
<proteinExistence type="inferred from homology"/>
<dbReference type="Gene3D" id="1.10.10.10">
    <property type="entry name" value="Winged helix-like DNA-binding domain superfamily/Winged helix DNA-binding domain"/>
    <property type="match status" value="1"/>
</dbReference>
<protein>
    <recommendedName>
        <fullName evidence="9">DNA 3'-5' helicase</fullName>
        <ecNumber evidence="9">5.6.2.4</ecNumber>
    </recommendedName>
</protein>
<dbReference type="GO" id="GO:0016787">
    <property type="term" value="F:hydrolase activity"/>
    <property type="evidence" value="ECO:0007669"/>
    <property type="project" value="UniProtKB-KW"/>
</dbReference>
<dbReference type="InterPro" id="IPR011545">
    <property type="entry name" value="DEAD/DEAH_box_helicase_dom"/>
</dbReference>
<reference evidence="12 13" key="1">
    <citation type="submission" date="2018-08" db="EMBL/GenBank/DDBJ databases">
        <title>Genome and evolution of the arbuscular mycorrhizal fungus Diversispora epigaea (formerly Glomus versiforme) and its bacterial endosymbionts.</title>
        <authorList>
            <person name="Sun X."/>
            <person name="Fei Z."/>
            <person name="Harrison M."/>
        </authorList>
    </citation>
    <scope>NUCLEOTIDE SEQUENCE [LARGE SCALE GENOMIC DNA]</scope>
    <source>
        <strain evidence="12 13">IT104</strain>
    </source>
</reference>
<dbReference type="PANTHER" id="PTHR13710">
    <property type="entry name" value="DNA HELICASE RECQ FAMILY MEMBER"/>
    <property type="match status" value="1"/>
</dbReference>
<evidence type="ECO:0000259" key="10">
    <source>
        <dbReference type="PROSITE" id="PS51192"/>
    </source>
</evidence>
<evidence type="ECO:0000256" key="7">
    <source>
        <dbReference type="ARBA" id="ARBA00023235"/>
    </source>
</evidence>
<organism evidence="12 13">
    <name type="scientific">Diversispora epigaea</name>
    <dbReference type="NCBI Taxonomy" id="1348612"/>
    <lineage>
        <taxon>Eukaryota</taxon>
        <taxon>Fungi</taxon>
        <taxon>Fungi incertae sedis</taxon>
        <taxon>Mucoromycota</taxon>
        <taxon>Glomeromycotina</taxon>
        <taxon>Glomeromycetes</taxon>
        <taxon>Diversisporales</taxon>
        <taxon>Diversisporaceae</taxon>
        <taxon>Diversispora</taxon>
    </lineage>
</organism>
<keyword evidence="2" id="KW-0547">Nucleotide-binding</keyword>
<evidence type="ECO:0000256" key="2">
    <source>
        <dbReference type="ARBA" id="ARBA00022741"/>
    </source>
</evidence>
<dbReference type="InterPro" id="IPR004589">
    <property type="entry name" value="DNA_helicase_ATP-dep_RecQ"/>
</dbReference>
<dbReference type="EC" id="5.6.2.4" evidence="9"/>
<dbReference type="CDD" id="cd17920">
    <property type="entry name" value="DEXHc_RecQ"/>
    <property type="match status" value="1"/>
</dbReference>
<dbReference type="GO" id="GO:0009378">
    <property type="term" value="F:four-way junction helicase activity"/>
    <property type="evidence" value="ECO:0007669"/>
    <property type="project" value="TreeGrafter"/>
</dbReference>
<gene>
    <name evidence="12" type="ORF">Glove_83g55</name>
</gene>
<dbReference type="SMART" id="SM00490">
    <property type="entry name" value="HELICc"/>
    <property type="match status" value="1"/>
</dbReference>
<evidence type="ECO:0000256" key="5">
    <source>
        <dbReference type="ARBA" id="ARBA00022840"/>
    </source>
</evidence>
<evidence type="ECO:0000256" key="8">
    <source>
        <dbReference type="ARBA" id="ARBA00034617"/>
    </source>
</evidence>